<evidence type="ECO:0000313" key="6">
    <source>
        <dbReference type="Proteomes" id="UP000036406"/>
    </source>
</evidence>
<evidence type="ECO:0000256" key="1">
    <source>
        <dbReference type="ARBA" id="ARBA00001968"/>
    </source>
</evidence>
<comment type="subcellular location">
    <subcellularLocation>
        <location evidence="4">Cytoplasm</location>
    </subcellularLocation>
</comment>
<organism evidence="5 6">
    <name type="scientific">Marinobacter psychrophilus</name>
    <dbReference type="NCBI Taxonomy" id="330734"/>
    <lineage>
        <taxon>Bacteria</taxon>
        <taxon>Pseudomonadati</taxon>
        <taxon>Pseudomonadota</taxon>
        <taxon>Gammaproteobacteria</taxon>
        <taxon>Pseudomonadales</taxon>
        <taxon>Marinobacteraceae</taxon>
        <taxon>Marinobacter</taxon>
    </lineage>
</organism>
<keyword evidence="3 4" id="KW-0546">Nucleotide metabolism</keyword>
<feature type="site" description="Important for substrate specificity" evidence="4">
    <location>
        <position position="71"/>
    </location>
</feature>
<dbReference type="GO" id="GO:0036218">
    <property type="term" value="F:dTTP diphosphatase activity"/>
    <property type="evidence" value="ECO:0007669"/>
    <property type="project" value="RHEA"/>
</dbReference>
<protein>
    <recommendedName>
        <fullName evidence="4">dTTP/UTP pyrophosphatase</fullName>
        <shortName evidence="4">dTTPase/UTPase</shortName>
        <ecNumber evidence="4">3.6.1.9</ecNumber>
    </recommendedName>
    <alternativeName>
        <fullName evidence="4">Nucleoside triphosphate pyrophosphatase</fullName>
    </alternativeName>
    <alternativeName>
        <fullName evidence="4">Nucleotide pyrophosphatase</fullName>
        <shortName evidence="4">Nucleotide PPase</shortName>
    </alternativeName>
</protein>
<dbReference type="Pfam" id="PF02545">
    <property type="entry name" value="Maf"/>
    <property type="match status" value="1"/>
</dbReference>
<keyword evidence="4" id="KW-0963">Cytoplasm</keyword>
<accession>A0A0H4I2K5</accession>
<dbReference type="CDD" id="cd00555">
    <property type="entry name" value="Maf"/>
    <property type="match status" value="1"/>
</dbReference>
<dbReference type="PANTHER" id="PTHR43213:SF5">
    <property type="entry name" value="BIFUNCTIONAL DTTP_UTP PYROPHOSPHATASE_METHYLTRANSFERASE PROTEIN-RELATED"/>
    <property type="match status" value="1"/>
</dbReference>
<dbReference type="HAMAP" id="MF_00528">
    <property type="entry name" value="Maf"/>
    <property type="match status" value="1"/>
</dbReference>
<dbReference type="InterPro" id="IPR003697">
    <property type="entry name" value="Maf-like"/>
</dbReference>
<keyword evidence="6" id="KW-1185">Reference proteome</keyword>
<dbReference type="EC" id="3.6.1.9" evidence="4"/>
<proteinExistence type="inferred from homology"/>
<dbReference type="InterPro" id="IPR029001">
    <property type="entry name" value="ITPase-like_fam"/>
</dbReference>
<keyword evidence="2 4" id="KW-0378">Hydrolase</keyword>
<gene>
    <name evidence="5" type="ORF">ABA45_12785</name>
</gene>
<comment type="catalytic activity">
    <reaction evidence="4">
        <text>UTP + H2O = UMP + diphosphate + H(+)</text>
        <dbReference type="Rhea" id="RHEA:29395"/>
        <dbReference type="ChEBI" id="CHEBI:15377"/>
        <dbReference type="ChEBI" id="CHEBI:15378"/>
        <dbReference type="ChEBI" id="CHEBI:33019"/>
        <dbReference type="ChEBI" id="CHEBI:46398"/>
        <dbReference type="ChEBI" id="CHEBI:57865"/>
        <dbReference type="EC" id="3.6.1.9"/>
    </reaction>
</comment>
<evidence type="ECO:0000256" key="2">
    <source>
        <dbReference type="ARBA" id="ARBA00022801"/>
    </source>
</evidence>
<dbReference type="EMBL" id="CP011494">
    <property type="protein sequence ID" value="AKO53179.1"/>
    <property type="molecule type" value="Genomic_DNA"/>
</dbReference>
<feature type="site" description="Important for substrate specificity" evidence="4">
    <location>
        <position position="12"/>
    </location>
</feature>
<dbReference type="Proteomes" id="UP000036406">
    <property type="component" value="Chromosome"/>
</dbReference>
<dbReference type="Gene3D" id="3.90.950.10">
    <property type="match status" value="1"/>
</dbReference>
<feature type="active site" description="Proton acceptor" evidence="4">
    <location>
        <position position="70"/>
    </location>
</feature>
<feature type="site" description="Important for substrate specificity" evidence="4">
    <location>
        <position position="153"/>
    </location>
</feature>
<dbReference type="GO" id="GO:0009117">
    <property type="term" value="P:nucleotide metabolic process"/>
    <property type="evidence" value="ECO:0007669"/>
    <property type="project" value="UniProtKB-KW"/>
</dbReference>
<comment type="cofactor">
    <cofactor evidence="1 4">
        <name>a divalent metal cation</name>
        <dbReference type="ChEBI" id="CHEBI:60240"/>
    </cofactor>
</comment>
<reference evidence="5 6" key="1">
    <citation type="submission" date="2015-05" db="EMBL/GenBank/DDBJ databases">
        <title>Complete genome of Marinobacter psychrophilus strain 20041T isolated from sea-ice of the Canadian Basin.</title>
        <authorList>
            <person name="Song L."/>
            <person name="Ren L."/>
            <person name="Yu Y."/>
            <person name="Wang X."/>
        </authorList>
    </citation>
    <scope>NUCLEOTIDE SEQUENCE [LARGE SCALE GENOMIC DNA]</scope>
    <source>
        <strain evidence="5 6">20041</strain>
    </source>
</reference>
<dbReference type="PANTHER" id="PTHR43213">
    <property type="entry name" value="BIFUNCTIONAL DTTP/UTP PYROPHOSPHATASE/METHYLTRANSFERASE PROTEIN-RELATED"/>
    <property type="match status" value="1"/>
</dbReference>
<dbReference type="PATRIC" id="fig|330734.3.peg.2679"/>
<comment type="similarity">
    <text evidence="4">Belongs to the Maf family. YhdE subfamily.</text>
</comment>
<dbReference type="KEGG" id="mpq:ABA45_12785"/>
<evidence type="ECO:0000256" key="4">
    <source>
        <dbReference type="HAMAP-Rule" id="MF_00528"/>
    </source>
</evidence>
<dbReference type="GO" id="GO:0036221">
    <property type="term" value="F:UTP diphosphatase activity"/>
    <property type="evidence" value="ECO:0007669"/>
    <property type="project" value="RHEA"/>
</dbReference>
<evidence type="ECO:0000313" key="5">
    <source>
        <dbReference type="EMBL" id="AKO53179.1"/>
    </source>
</evidence>
<comment type="catalytic activity">
    <reaction evidence="4">
        <text>dTTP + H2O = dTMP + diphosphate + H(+)</text>
        <dbReference type="Rhea" id="RHEA:28534"/>
        <dbReference type="ChEBI" id="CHEBI:15377"/>
        <dbReference type="ChEBI" id="CHEBI:15378"/>
        <dbReference type="ChEBI" id="CHEBI:33019"/>
        <dbReference type="ChEBI" id="CHEBI:37568"/>
        <dbReference type="ChEBI" id="CHEBI:63528"/>
        <dbReference type="EC" id="3.6.1.9"/>
    </reaction>
</comment>
<sequence length="201" mass="20713">MQTLILASASPRRAELLQQIGALFDVCPAAIDETPRPAEPAADYVERMAREKALFVAAAAQAGALVLGSDTSVIVDGIILGKPADAADAGATLAALSGRTHQVLTAVALASADGCRSCLVTTNVSFCTLTKAQINAYVATGEPMDKAGSYGIQGLGGMFVEQLQGSYSAVVGLPLQETAALLSAAGYPVWNQWPCSKERQS</sequence>
<dbReference type="STRING" id="330734.ABA45_12785"/>
<name>A0A0H4I2K5_9GAMM</name>
<evidence type="ECO:0000256" key="3">
    <source>
        <dbReference type="ARBA" id="ARBA00023080"/>
    </source>
</evidence>
<dbReference type="PIRSF" id="PIRSF006305">
    <property type="entry name" value="Maf"/>
    <property type="match status" value="1"/>
</dbReference>
<comment type="caution">
    <text evidence="4">Lacks conserved residue(s) required for the propagation of feature annotation.</text>
</comment>
<comment type="function">
    <text evidence="4">Nucleoside triphosphate pyrophosphatase that hydrolyzes dTTP and UTP. May have a dual role in cell division arrest and in preventing the incorporation of modified nucleotides into cellular nucleic acids.</text>
</comment>
<dbReference type="AlphaFoldDB" id="A0A0H4I2K5"/>
<dbReference type="NCBIfam" id="TIGR00172">
    <property type="entry name" value="maf"/>
    <property type="match status" value="1"/>
</dbReference>
<dbReference type="SUPFAM" id="SSF52972">
    <property type="entry name" value="ITPase-like"/>
    <property type="match status" value="1"/>
</dbReference>
<dbReference type="GO" id="GO:0005737">
    <property type="term" value="C:cytoplasm"/>
    <property type="evidence" value="ECO:0007669"/>
    <property type="project" value="UniProtKB-SubCell"/>
</dbReference>
<dbReference type="RefSeq" id="WP_048386672.1">
    <property type="nucleotide sequence ID" value="NZ_CP011494.1"/>
</dbReference>